<dbReference type="PANTHER" id="PTHR24320">
    <property type="entry name" value="RETINOL DEHYDROGENASE"/>
    <property type="match status" value="1"/>
</dbReference>
<keyword evidence="3" id="KW-0560">Oxidoreductase</keyword>
<dbReference type="PANTHER" id="PTHR24320:SF272">
    <property type="entry name" value="NAD(P)-BINDING ROSSMANN-FOLD SUPERFAMILY PROTEIN"/>
    <property type="match status" value="1"/>
</dbReference>
<organism evidence="4 5">
    <name type="scientific">Aspergillus leporis</name>
    <dbReference type="NCBI Taxonomy" id="41062"/>
    <lineage>
        <taxon>Eukaryota</taxon>
        <taxon>Fungi</taxon>
        <taxon>Dikarya</taxon>
        <taxon>Ascomycota</taxon>
        <taxon>Pezizomycotina</taxon>
        <taxon>Eurotiomycetes</taxon>
        <taxon>Eurotiomycetidae</taxon>
        <taxon>Eurotiales</taxon>
        <taxon>Aspergillaceae</taxon>
        <taxon>Aspergillus</taxon>
        <taxon>Aspergillus subgen. Circumdati</taxon>
    </lineage>
</organism>
<dbReference type="OrthoDB" id="191139at2759"/>
<dbReference type="Gene3D" id="3.40.50.720">
    <property type="entry name" value="NAD(P)-binding Rossmann-like Domain"/>
    <property type="match status" value="1"/>
</dbReference>
<dbReference type="InterPro" id="IPR036291">
    <property type="entry name" value="NAD(P)-bd_dom_sf"/>
</dbReference>
<comment type="similarity">
    <text evidence="1">Belongs to the short-chain dehydrogenases/reductases (SDR) family.</text>
</comment>
<dbReference type="PRINTS" id="PR00081">
    <property type="entry name" value="GDHRDH"/>
</dbReference>
<name>A0A5N5WTP1_9EURO</name>
<dbReference type="Proteomes" id="UP000326565">
    <property type="component" value="Unassembled WGS sequence"/>
</dbReference>
<evidence type="ECO:0000256" key="3">
    <source>
        <dbReference type="ARBA" id="ARBA00023002"/>
    </source>
</evidence>
<keyword evidence="5" id="KW-1185">Reference proteome</keyword>
<sequence>MIELSVGTVWKPLSILHGCAIVKPRVVLLHFCQLSTIRIIGELMKYSPSKYIIQVTLCGVIECGNPPEVHKSPAGPGDARPTALQVVQDEGLEGKLTDKVILITGASSGIGVESAKALFMTGATLYLTARDLDKAKRALGNLVDSSRVHLLHLDLASLDSVRACAKELLAQTDKLDIFLANAGVMAPPEGRTKDGFETQFGTNHLSHFLLFALLRPALLAAATPEANSRAVFLSSTAHRYSEVNFENYNLEGEYERWNAYGQSKTANLWTANEIDRRYSSQGLRAFSVQPGGIQTGLLQYMSEEEKTALTSDPVLGPQLKSPEQGAATSVWGAISKSLEGMGGKYLEDVQIAKEYDPSEGQWAPGYVPHAYSPEKERELWDLSVKLVGIEN</sequence>
<evidence type="ECO:0000313" key="4">
    <source>
        <dbReference type="EMBL" id="KAB8071689.1"/>
    </source>
</evidence>
<dbReference type="SUPFAM" id="SSF51735">
    <property type="entry name" value="NAD(P)-binding Rossmann-fold domains"/>
    <property type="match status" value="1"/>
</dbReference>
<evidence type="ECO:0000256" key="1">
    <source>
        <dbReference type="ARBA" id="ARBA00006484"/>
    </source>
</evidence>
<evidence type="ECO:0000256" key="2">
    <source>
        <dbReference type="ARBA" id="ARBA00022857"/>
    </source>
</evidence>
<gene>
    <name evidence="4" type="ORF">BDV29DRAFT_193092</name>
</gene>
<dbReference type="InterPro" id="IPR002347">
    <property type="entry name" value="SDR_fam"/>
</dbReference>
<dbReference type="EMBL" id="ML732266">
    <property type="protein sequence ID" value="KAB8071689.1"/>
    <property type="molecule type" value="Genomic_DNA"/>
</dbReference>
<dbReference type="GO" id="GO:0016491">
    <property type="term" value="F:oxidoreductase activity"/>
    <property type="evidence" value="ECO:0007669"/>
    <property type="project" value="UniProtKB-KW"/>
</dbReference>
<reference evidence="4 5" key="1">
    <citation type="submission" date="2019-04" db="EMBL/GenBank/DDBJ databases">
        <title>Friends and foes A comparative genomics study of 23 Aspergillus species from section Flavi.</title>
        <authorList>
            <consortium name="DOE Joint Genome Institute"/>
            <person name="Kjaerbolling I."/>
            <person name="Vesth T."/>
            <person name="Frisvad J.C."/>
            <person name="Nybo J.L."/>
            <person name="Theobald S."/>
            <person name="Kildgaard S."/>
            <person name="Isbrandt T."/>
            <person name="Kuo A."/>
            <person name="Sato A."/>
            <person name="Lyhne E.K."/>
            <person name="Kogle M.E."/>
            <person name="Wiebenga A."/>
            <person name="Kun R.S."/>
            <person name="Lubbers R.J."/>
            <person name="Makela M.R."/>
            <person name="Barry K."/>
            <person name="Chovatia M."/>
            <person name="Clum A."/>
            <person name="Daum C."/>
            <person name="Haridas S."/>
            <person name="He G."/>
            <person name="LaButti K."/>
            <person name="Lipzen A."/>
            <person name="Mondo S."/>
            <person name="Riley R."/>
            <person name="Salamov A."/>
            <person name="Simmons B.A."/>
            <person name="Magnuson J.K."/>
            <person name="Henrissat B."/>
            <person name="Mortensen U.H."/>
            <person name="Larsen T.O."/>
            <person name="Devries R.P."/>
            <person name="Grigoriev I.V."/>
            <person name="Machida M."/>
            <person name="Baker S.E."/>
            <person name="Andersen M.R."/>
        </authorList>
    </citation>
    <scope>NUCLEOTIDE SEQUENCE [LARGE SCALE GENOMIC DNA]</scope>
    <source>
        <strain evidence="4 5">CBS 151.66</strain>
    </source>
</reference>
<proteinExistence type="inferred from homology"/>
<dbReference type="Pfam" id="PF00106">
    <property type="entry name" value="adh_short"/>
    <property type="match status" value="1"/>
</dbReference>
<accession>A0A5N5WTP1</accession>
<evidence type="ECO:0000313" key="5">
    <source>
        <dbReference type="Proteomes" id="UP000326565"/>
    </source>
</evidence>
<dbReference type="AlphaFoldDB" id="A0A5N5WTP1"/>
<keyword evidence="2" id="KW-0521">NADP</keyword>
<protein>
    <submittedName>
        <fullName evidence="4">Putative short-chain dehydrogenase/reductase</fullName>
    </submittedName>
</protein>